<keyword evidence="1" id="KW-0812">Transmembrane</keyword>
<organism evidence="2">
    <name type="scientific">Apotamonautes hainanensis</name>
    <dbReference type="NCBI Taxonomy" id="511355"/>
    <lineage>
        <taxon>Eukaryota</taxon>
        <taxon>Metazoa</taxon>
        <taxon>Ecdysozoa</taxon>
        <taxon>Arthropoda</taxon>
        <taxon>Crustacea</taxon>
        <taxon>Multicrustacea</taxon>
        <taxon>Malacostraca</taxon>
        <taxon>Eumalacostraca</taxon>
        <taxon>Eucarida</taxon>
        <taxon>Decapoda</taxon>
        <taxon>Pleocyemata</taxon>
        <taxon>Brachyura</taxon>
        <taxon>Eubrachyura</taxon>
        <taxon>Potamoidea</taxon>
        <taxon>Potamidae</taxon>
        <taxon>Apotamonautes</taxon>
    </lineage>
</organism>
<geneLocation type="mitochondrion" evidence="2"/>
<protein>
    <submittedName>
        <fullName evidence="2">ATP synthase F0 subunit 8</fullName>
    </submittedName>
</protein>
<evidence type="ECO:0000313" key="2">
    <source>
        <dbReference type="EMBL" id="QGT77273.1"/>
    </source>
</evidence>
<name>A0A650F3K5_9EUCA</name>
<keyword evidence="1" id="KW-1133">Transmembrane helix</keyword>
<keyword evidence="1" id="KW-0472">Membrane</keyword>
<dbReference type="EMBL" id="MN737137">
    <property type="protein sequence ID" value="QGT77273.1"/>
    <property type="molecule type" value="Genomic_DNA"/>
</dbReference>
<accession>A0A650F3K5</accession>
<sequence length="52" mass="6450">MPQMSPLFWLSLFFFFLFSLMLFLMMNYFIKPFKSFSYLPSSYPFSKLLWKL</sequence>
<dbReference type="AlphaFoldDB" id="A0A650F3K5"/>
<reference evidence="2" key="1">
    <citation type="journal article" date="2019" name="Mol. Phylogenet. Evol.">
        <title>Phylogenetic implications of mitogenome rearrangements in East Asian potamiscine freshwater crabs (Brachyura: Potamidae).</title>
        <authorList>
            <person name="Zhang Z."/>
            <person name="Xing Y."/>
            <person name="Cheng J."/>
            <person name="Pan D."/>
            <person name="Lv L."/>
            <person name="Cumberlidge N."/>
            <person name="Sun H."/>
        </authorList>
    </citation>
    <scope>NUCLEOTIDE SEQUENCE</scope>
</reference>
<feature type="transmembrane region" description="Helical" evidence="1">
    <location>
        <begin position="6"/>
        <end position="30"/>
    </location>
</feature>
<evidence type="ECO:0000256" key="1">
    <source>
        <dbReference type="SAM" id="Phobius"/>
    </source>
</evidence>
<keyword evidence="2" id="KW-0496">Mitochondrion</keyword>
<proteinExistence type="predicted"/>
<gene>
    <name evidence="2" type="primary">atp8</name>
</gene>